<dbReference type="OrthoDB" id="439808at2759"/>
<dbReference type="SMART" id="SM00360">
    <property type="entry name" value="RRM"/>
    <property type="match status" value="2"/>
</dbReference>
<dbReference type="InParanoid" id="A0A2P6MYX9"/>
<feature type="compositionally biased region" description="Polar residues" evidence="3">
    <location>
        <begin position="91"/>
        <end position="100"/>
    </location>
</feature>
<accession>A0A2P6MYX9</accession>
<keyword evidence="1 2" id="KW-0694">RNA-binding</keyword>
<protein>
    <submittedName>
        <fullName evidence="5">Cuticular protein 47</fullName>
    </submittedName>
</protein>
<dbReference type="AlphaFoldDB" id="A0A2P6MYX9"/>
<sequence>MSDEKTEQNTEITKNVEEPPASPEITDEEIQSVEDHIQRLTAQLTALKERKRKQEPLTEESSKRLKIEDERDDTGNPAVEQNPYEYKPPSHTLNGSSSSEPPIEAGLYVSELPLTVTDEELRKAFSKFGRVYEATVVRHKPTQESKGFGFIRFHSLEEVQRVVSSQELPLFFDTLTQAMKPCRVKIADPKNVLSITNIPRSMPDHLIQSQLDIYTSIPSSKFETRCPSGQNNGQGWATYKDHPSALSALQRLQQNGCIIDGHLISGAMSLWESRQTTHDPHTHRPTLPVMDLSEVKNLFVKNVSPSATEPILRNFFGKGTAHGVERVVIPLDTVSRAHLGHAFLYFSDRRDAEIAKERCHGAELEGKRLEIEWSRPKPRGMGPMGRGRGAPMAAPPPYGYPPAAPAYGGYPYAYPYPAYPPAQTYPGAQAYPAGQAYPAQAYPGAQAYPSTQAHPAAQVHAAGQAYPSQAYPAAQAYSAAHTYPAATTTPSTTRTPMITTATAAEYSGAAKSQGYNAGYSNYYAGQRAAPTTGAQPSQYPYNYLH</sequence>
<dbReference type="CDD" id="cd00590">
    <property type="entry name" value="RRM_SF"/>
    <property type="match status" value="1"/>
</dbReference>
<proteinExistence type="predicted"/>
<feature type="region of interest" description="Disordered" evidence="3">
    <location>
        <begin position="44"/>
        <end position="102"/>
    </location>
</feature>
<evidence type="ECO:0000256" key="2">
    <source>
        <dbReference type="PROSITE-ProRule" id="PRU00176"/>
    </source>
</evidence>
<dbReference type="PANTHER" id="PTHR48027">
    <property type="entry name" value="HETEROGENEOUS NUCLEAR RIBONUCLEOPROTEIN 87F-RELATED"/>
    <property type="match status" value="1"/>
</dbReference>
<keyword evidence="6" id="KW-1185">Reference proteome</keyword>
<dbReference type="STRING" id="1890364.A0A2P6MYX9"/>
<dbReference type="Proteomes" id="UP000241769">
    <property type="component" value="Unassembled WGS sequence"/>
</dbReference>
<feature type="compositionally biased region" description="Basic and acidic residues" evidence="3">
    <location>
        <begin position="52"/>
        <end position="69"/>
    </location>
</feature>
<dbReference type="EMBL" id="MDYQ01000294">
    <property type="protein sequence ID" value="PRP76886.1"/>
    <property type="molecule type" value="Genomic_DNA"/>
</dbReference>
<dbReference type="Gene3D" id="3.30.70.330">
    <property type="match status" value="2"/>
</dbReference>
<evidence type="ECO:0000313" key="5">
    <source>
        <dbReference type="EMBL" id="PRP76886.1"/>
    </source>
</evidence>
<dbReference type="InterPro" id="IPR000504">
    <property type="entry name" value="RRM_dom"/>
</dbReference>
<name>A0A2P6MYX9_9EUKA</name>
<comment type="caution">
    <text evidence="5">The sequence shown here is derived from an EMBL/GenBank/DDBJ whole genome shotgun (WGS) entry which is preliminary data.</text>
</comment>
<dbReference type="PROSITE" id="PS50102">
    <property type="entry name" value="RRM"/>
    <property type="match status" value="2"/>
</dbReference>
<dbReference type="GO" id="GO:0003723">
    <property type="term" value="F:RNA binding"/>
    <property type="evidence" value="ECO:0007669"/>
    <property type="project" value="UniProtKB-UniRule"/>
</dbReference>
<dbReference type="Pfam" id="PF00076">
    <property type="entry name" value="RRM_1"/>
    <property type="match status" value="2"/>
</dbReference>
<feature type="domain" description="RRM" evidence="4">
    <location>
        <begin position="105"/>
        <end position="189"/>
    </location>
</feature>
<dbReference type="InterPro" id="IPR012677">
    <property type="entry name" value="Nucleotide-bd_a/b_plait_sf"/>
</dbReference>
<dbReference type="SUPFAM" id="SSF54928">
    <property type="entry name" value="RNA-binding domain, RBD"/>
    <property type="match status" value="2"/>
</dbReference>
<dbReference type="InterPro" id="IPR052462">
    <property type="entry name" value="SLIRP/GR-RBP-like"/>
</dbReference>
<evidence type="ECO:0000256" key="3">
    <source>
        <dbReference type="SAM" id="MobiDB-lite"/>
    </source>
</evidence>
<dbReference type="InterPro" id="IPR035979">
    <property type="entry name" value="RBD_domain_sf"/>
</dbReference>
<feature type="region of interest" description="Disordered" evidence="3">
    <location>
        <begin position="1"/>
        <end position="31"/>
    </location>
</feature>
<evidence type="ECO:0000259" key="4">
    <source>
        <dbReference type="PROSITE" id="PS50102"/>
    </source>
</evidence>
<evidence type="ECO:0000313" key="6">
    <source>
        <dbReference type="Proteomes" id="UP000241769"/>
    </source>
</evidence>
<gene>
    <name evidence="5" type="ORF">PROFUN_14681</name>
</gene>
<reference evidence="5 6" key="1">
    <citation type="journal article" date="2018" name="Genome Biol. Evol.">
        <title>Multiple Roots of Fruiting Body Formation in Amoebozoa.</title>
        <authorList>
            <person name="Hillmann F."/>
            <person name="Forbes G."/>
            <person name="Novohradska S."/>
            <person name="Ferling I."/>
            <person name="Riege K."/>
            <person name="Groth M."/>
            <person name="Westermann M."/>
            <person name="Marz M."/>
            <person name="Spaller T."/>
            <person name="Winckler T."/>
            <person name="Schaap P."/>
            <person name="Glockner G."/>
        </authorList>
    </citation>
    <scope>NUCLEOTIDE SEQUENCE [LARGE SCALE GENOMIC DNA]</scope>
    <source>
        <strain evidence="5 6">Jena</strain>
    </source>
</reference>
<evidence type="ECO:0000256" key="1">
    <source>
        <dbReference type="ARBA" id="ARBA00022884"/>
    </source>
</evidence>
<organism evidence="5 6">
    <name type="scientific">Planoprotostelium fungivorum</name>
    <dbReference type="NCBI Taxonomy" id="1890364"/>
    <lineage>
        <taxon>Eukaryota</taxon>
        <taxon>Amoebozoa</taxon>
        <taxon>Evosea</taxon>
        <taxon>Variosea</taxon>
        <taxon>Cavosteliida</taxon>
        <taxon>Cavosteliaceae</taxon>
        <taxon>Planoprotostelium</taxon>
    </lineage>
</organism>
<feature type="domain" description="RRM" evidence="4">
    <location>
        <begin position="296"/>
        <end position="376"/>
    </location>
</feature>